<reference evidence="1 2" key="1">
    <citation type="submission" date="2019-02" db="EMBL/GenBank/DDBJ databases">
        <title>Genomic Encyclopedia of Archaeal and Bacterial Type Strains, Phase II (KMG-II): from individual species to whole genera.</title>
        <authorList>
            <person name="Goeker M."/>
        </authorList>
    </citation>
    <scope>NUCLEOTIDE SEQUENCE [LARGE SCALE GENOMIC DNA]</scope>
    <source>
        <strain evidence="1 2">DSM 18101</strain>
    </source>
</reference>
<keyword evidence="2" id="KW-1185">Reference proteome</keyword>
<sequence>DTPCSMFLGELKVQWHTLSRWFANVEIKVRLFVAFGMLFSPQDQQKWRKLCKDSLRPVNLRVTSRTECDHQMQHRLARFPMMNSGIWITAHPTGVSIAL</sequence>
<accession>A0A4Q7Y0U1</accession>
<gene>
    <name evidence="1" type="ORF">BDD14_6160</name>
</gene>
<name>A0A4Q7Y0U1_9BACT</name>
<proteinExistence type="predicted"/>
<evidence type="ECO:0000313" key="1">
    <source>
        <dbReference type="EMBL" id="RZU30372.1"/>
    </source>
</evidence>
<organism evidence="1 2">
    <name type="scientific">Edaphobacter modestus</name>
    <dbReference type="NCBI Taxonomy" id="388466"/>
    <lineage>
        <taxon>Bacteria</taxon>
        <taxon>Pseudomonadati</taxon>
        <taxon>Acidobacteriota</taxon>
        <taxon>Terriglobia</taxon>
        <taxon>Terriglobales</taxon>
        <taxon>Acidobacteriaceae</taxon>
        <taxon>Edaphobacter</taxon>
    </lineage>
</organism>
<dbReference type="EMBL" id="SHKW01000006">
    <property type="protein sequence ID" value="RZU30372.1"/>
    <property type="molecule type" value="Genomic_DNA"/>
</dbReference>
<comment type="caution">
    <text evidence="1">The sequence shown here is derived from an EMBL/GenBank/DDBJ whole genome shotgun (WGS) entry which is preliminary data.</text>
</comment>
<dbReference type="Proteomes" id="UP000292958">
    <property type="component" value="Unassembled WGS sequence"/>
</dbReference>
<dbReference type="AlphaFoldDB" id="A0A4Q7Y0U1"/>
<protein>
    <submittedName>
        <fullName evidence="1">Uncharacterized protein</fullName>
    </submittedName>
</protein>
<feature type="non-terminal residue" evidence="1">
    <location>
        <position position="1"/>
    </location>
</feature>
<evidence type="ECO:0000313" key="2">
    <source>
        <dbReference type="Proteomes" id="UP000292958"/>
    </source>
</evidence>